<evidence type="ECO:0000259" key="8">
    <source>
        <dbReference type="Pfam" id="PF00857"/>
    </source>
</evidence>
<dbReference type="CDD" id="cd01011">
    <property type="entry name" value="nicotinamidase"/>
    <property type="match status" value="1"/>
</dbReference>
<dbReference type="GO" id="GO:0019363">
    <property type="term" value="P:pyridine nucleotide biosynthetic process"/>
    <property type="evidence" value="ECO:0007669"/>
    <property type="project" value="UniProtKB-KW"/>
</dbReference>
<protein>
    <recommendedName>
        <fullName evidence="6">nicotinamidase</fullName>
        <ecNumber evidence="6">3.5.1.19</ecNumber>
    </recommendedName>
    <alternativeName>
        <fullName evidence="7">Nicotinamide deamidase</fullName>
    </alternativeName>
</protein>
<comment type="caution">
    <text evidence="9">The sequence shown here is derived from an EMBL/GenBank/DDBJ whole genome shotgun (WGS) entry which is preliminary data.</text>
</comment>
<evidence type="ECO:0000256" key="6">
    <source>
        <dbReference type="ARBA" id="ARBA00039017"/>
    </source>
</evidence>
<keyword evidence="4" id="KW-0378">Hydrolase</keyword>
<dbReference type="SUPFAM" id="SSF52499">
    <property type="entry name" value="Isochorismatase-like hydrolases"/>
    <property type="match status" value="1"/>
</dbReference>
<evidence type="ECO:0000256" key="3">
    <source>
        <dbReference type="ARBA" id="ARBA00022723"/>
    </source>
</evidence>
<keyword evidence="2" id="KW-0662">Pyridine nucleotide biosynthesis</keyword>
<organism evidence="9 10">
    <name type="scientific">Candidatus Ghiorseimicrobium undicola</name>
    <dbReference type="NCBI Taxonomy" id="1974746"/>
    <lineage>
        <taxon>Bacteria</taxon>
        <taxon>Pseudomonadati</taxon>
        <taxon>Candidatus Omnitrophota</taxon>
        <taxon>Candidatus Ghiorseimicrobium</taxon>
    </lineage>
</organism>
<evidence type="ECO:0000256" key="2">
    <source>
        <dbReference type="ARBA" id="ARBA00022642"/>
    </source>
</evidence>
<dbReference type="EC" id="3.5.1.19" evidence="6"/>
<dbReference type="GO" id="GO:0008936">
    <property type="term" value="F:nicotinamidase activity"/>
    <property type="evidence" value="ECO:0007669"/>
    <property type="project" value="UniProtKB-EC"/>
</dbReference>
<proteinExistence type="inferred from homology"/>
<dbReference type="PANTHER" id="PTHR11080">
    <property type="entry name" value="PYRAZINAMIDASE/NICOTINAMIDASE"/>
    <property type="match status" value="1"/>
</dbReference>
<evidence type="ECO:0000313" key="10">
    <source>
        <dbReference type="Proteomes" id="UP000229641"/>
    </source>
</evidence>
<dbReference type="PANTHER" id="PTHR11080:SF2">
    <property type="entry name" value="LD05707P"/>
    <property type="match status" value="1"/>
</dbReference>
<comment type="pathway">
    <text evidence="5">Cofactor biosynthesis; nicotinate biosynthesis; nicotinate from nicotinamide: step 1/1.</text>
</comment>
<keyword evidence="3" id="KW-0479">Metal-binding</keyword>
<comment type="similarity">
    <text evidence="1">Belongs to the isochorismatase family.</text>
</comment>
<dbReference type="EMBL" id="PCWA01000032">
    <property type="protein sequence ID" value="PIQ89583.1"/>
    <property type="molecule type" value="Genomic_DNA"/>
</dbReference>
<dbReference type="Proteomes" id="UP000229641">
    <property type="component" value="Unassembled WGS sequence"/>
</dbReference>
<dbReference type="InterPro" id="IPR000868">
    <property type="entry name" value="Isochorismatase-like_dom"/>
</dbReference>
<evidence type="ECO:0000256" key="4">
    <source>
        <dbReference type="ARBA" id="ARBA00022801"/>
    </source>
</evidence>
<accession>A0A2H0LYT3</accession>
<dbReference type="InterPro" id="IPR052347">
    <property type="entry name" value="Isochorismatase_Nicotinamidase"/>
</dbReference>
<dbReference type="Gene3D" id="3.40.50.850">
    <property type="entry name" value="Isochorismatase-like"/>
    <property type="match status" value="1"/>
</dbReference>
<gene>
    <name evidence="9" type="ORF">COV72_02270</name>
</gene>
<dbReference type="AlphaFoldDB" id="A0A2H0LYT3"/>
<feature type="domain" description="Isochorismatase-like" evidence="8">
    <location>
        <begin position="8"/>
        <end position="191"/>
    </location>
</feature>
<dbReference type="Pfam" id="PF00857">
    <property type="entry name" value="Isochorismatase"/>
    <property type="match status" value="1"/>
</dbReference>
<dbReference type="GO" id="GO:0046872">
    <property type="term" value="F:metal ion binding"/>
    <property type="evidence" value="ECO:0007669"/>
    <property type="project" value="UniProtKB-KW"/>
</dbReference>
<reference evidence="9 10" key="1">
    <citation type="submission" date="2017-09" db="EMBL/GenBank/DDBJ databases">
        <title>Depth-based differentiation of microbial function through sediment-hosted aquifers and enrichment of novel symbionts in the deep terrestrial subsurface.</title>
        <authorList>
            <person name="Probst A.J."/>
            <person name="Ladd B."/>
            <person name="Jarett J.K."/>
            <person name="Geller-Mcgrath D.E."/>
            <person name="Sieber C.M."/>
            <person name="Emerson J.B."/>
            <person name="Anantharaman K."/>
            <person name="Thomas B.C."/>
            <person name="Malmstrom R."/>
            <person name="Stieglmeier M."/>
            <person name="Klingl A."/>
            <person name="Woyke T."/>
            <person name="Ryan C.M."/>
            <person name="Banfield J.F."/>
        </authorList>
    </citation>
    <scope>NUCLEOTIDE SEQUENCE [LARGE SCALE GENOMIC DNA]</scope>
    <source>
        <strain evidence="9">CG11_big_fil_rev_8_21_14_0_20_42_13</strain>
    </source>
</reference>
<evidence type="ECO:0000256" key="5">
    <source>
        <dbReference type="ARBA" id="ARBA00037900"/>
    </source>
</evidence>
<evidence type="ECO:0000256" key="1">
    <source>
        <dbReference type="ARBA" id="ARBA00006336"/>
    </source>
</evidence>
<sequence>MVVRLKNALLIADVQNDFCPGGKLGISDGDKIIPAINKYIKEFSKNKLPIFISRDWHPKKTKHFKKFGGVWPAHCVQNTKGAEFHAKLKFPKEAIIISKGMDPEKDSYSAFDAVDSNGCEFDNLLRIFGIKNLFVGGLATDYCVKNSAIDALKKGFKVLLLVDAVKGVNLKPNDSDEAIDEMVRRGARKISFADLKL</sequence>
<evidence type="ECO:0000313" key="9">
    <source>
        <dbReference type="EMBL" id="PIQ89583.1"/>
    </source>
</evidence>
<name>A0A2H0LYT3_9BACT</name>
<dbReference type="InterPro" id="IPR036380">
    <property type="entry name" value="Isochorismatase-like_sf"/>
</dbReference>
<evidence type="ECO:0000256" key="7">
    <source>
        <dbReference type="ARBA" id="ARBA00043224"/>
    </source>
</evidence>